<comment type="caution">
    <text evidence="1">The sequence shown here is derived from an EMBL/GenBank/DDBJ whole genome shotgun (WGS) entry which is preliminary data.</text>
</comment>
<dbReference type="RefSeq" id="WP_163913409.1">
    <property type="nucleotide sequence ID" value="NZ_JAAGWD010000002.1"/>
</dbReference>
<dbReference type="InterPro" id="IPR029063">
    <property type="entry name" value="SAM-dependent_MTases_sf"/>
</dbReference>
<dbReference type="GO" id="GO:0008168">
    <property type="term" value="F:methyltransferase activity"/>
    <property type="evidence" value="ECO:0007669"/>
    <property type="project" value="UniProtKB-KW"/>
</dbReference>
<dbReference type="PANTHER" id="PTHR43591">
    <property type="entry name" value="METHYLTRANSFERASE"/>
    <property type="match status" value="1"/>
</dbReference>
<name>A0A6B3LUP0_9BACT</name>
<keyword evidence="1" id="KW-0808">Transferase</keyword>
<dbReference type="Gene3D" id="3.40.50.150">
    <property type="entry name" value="Vaccinia Virus protein VP39"/>
    <property type="match status" value="1"/>
</dbReference>
<evidence type="ECO:0000313" key="2">
    <source>
        <dbReference type="Proteomes" id="UP000474777"/>
    </source>
</evidence>
<dbReference type="EMBL" id="JAAGWD010000002">
    <property type="protein sequence ID" value="NEM97230.1"/>
    <property type="molecule type" value="Genomic_DNA"/>
</dbReference>
<protein>
    <submittedName>
        <fullName evidence="1">Class I SAM-dependent methyltransferase</fullName>
    </submittedName>
</protein>
<dbReference type="CDD" id="cd02440">
    <property type="entry name" value="AdoMet_MTases"/>
    <property type="match status" value="1"/>
</dbReference>
<dbReference type="AlphaFoldDB" id="A0A6B3LUP0"/>
<reference evidence="1 2" key="1">
    <citation type="submission" date="2020-02" db="EMBL/GenBank/DDBJ databases">
        <authorList>
            <person name="Kim M.K."/>
        </authorList>
    </citation>
    <scope>NUCLEOTIDE SEQUENCE [LARGE SCALE GENOMIC DNA]</scope>
    <source>
        <strain evidence="1 2">BT327</strain>
    </source>
</reference>
<keyword evidence="2" id="KW-1185">Reference proteome</keyword>
<accession>A0A6B3LUP0</accession>
<organism evidence="1 2">
    <name type="scientific">Pontibacter burrus</name>
    <dbReference type="NCBI Taxonomy" id="2704466"/>
    <lineage>
        <taxon>Bacteria</taxon>
        <taxon>Pseudomonadati</taxon>
        <taxon>Bacteroidota</taxon>
        <taxon>Cytophagia</taxon>
        <taxon>Cytophagales</taxon>
        <taxon>Hymenobacteraceae</taxon>
        <taxon>Pontibacter</taxon>
    </lineage>
</organism>
<keyword evidence="1" id="KW-0489">Methyltransferase</keyword>
<dbReference type="Proteomes" id="UP000474777">
    <property type="component" value="Unassembled WGS sequence"/>
</dbReference>
<dbReference type="GO" id="GO:0032259">
    <property type="term" value="P:methylation"/>
    <property type="evidence" value="ECO:0007669"/>
    <property type="project" value="UniProtKB-KW"/>
</dbReference>
<evidence type="ECO:0000313" key="1">
    <source>
        <dbReference type="EMBL" id="NEM97230.1"/>
    </source>
</evidence>
<dbReference type="SUPFAM" id="SSF53335">
    <property type="entry name" value="S-adenosyl-L-methionine-dependent methyltransferases"/>
    <property type="match status" value="1"/>
</dbReference>
<dbReference type="PANTHER" id="PTHR43591:SF24">
    <property type="entry name" value="2-METHOXY-6-POLYPRENYL-1,4-BENZOQUINOL METHYLASE, MITOCHONDRIAL"/>
    <property type="match status" value="1"/>
</dbReference>
<sequence>MERDIKPQKAKADDIYSKDFVSGLFDSMAATYGVTNYFASFGFAERWRHQFIKQLPDHPYLEVGYDMMTGMGEVWASFDNRFKGAEIIALDISPVMLAKAEKRLHKYELTITVDQVDVLANSIPDNSADFIVSSFGLKTFNKVQLGMLADEVARILRPDGVFSFVEISVPQNVLKPFYMFYLKHAIPVIGKLFQGNAENYRMLGKYTAKFKDCRLFHDLLSERGLDVKYNSYFYGCATGVSGRKL</sequence>
<dbReference type="Pfam" id="PF01209">
    <property type="entry name" value="Ubie_methyltran"/>
    <property type="match status" value="1"/>
</dbReference>
<proteinExistence type="predicted"/>
<gene>
    <name evidence="1" type="ORF">GXP69_05955</name>
</gene>